<proteinExistence type="inferred from homology"/>
<dbReference type="InterPro" id="IPR050430">
    <property type="entry name" value="Peptidase_S1"/>
</dbReference>
<evidence type="ECO:0000256" key="2">
    <source>
        <dbReference type="ARBA" id="ARBA00023157"/>
    </source>
</evidence>
<name>A0A7S0BN00_9RHOD</name>
<dbReference type="PANTHER" id="PTHR24276:SF98">
    <property type="entry name" value="FI18310P1-RELATED"/>
    <property type="match status" value="1"/>
</dbReference>
<dbReference type="GO" id="GO:0004252">
    <property type="term" value="F:serine-type endopeptidase activity"/>
    <property type="evidence" value="ECO:0007669"/>
    <property type="project" value="InterPro"/>
</dbReference>
<evidence type="ECO:0000256" key="3">
    <source>
        <dbReference type="SAM" id="Phobius"/>
    </source>
</evidence>
<dbReference type="EMBL" id="HBEK01015675">
    <property type="protein sequence ID" value="CAD8398548.1"/>
    <property type="molecule type" value="Transcribed_RNA"/>
</dbReference>
<sequence>MCTCRQLSGWFLARMLLSGIFRYVVGLFAVFGGQELYICTGIVVDRGIILTAAHCLNDLIPDSQYRICYASANLVNQKQRKCTTIVAKKVQKRFKNEETTGPFDFALLKAKGQIRSARTAIARLDFRTSSTPESGRPGFSVGFGRTPSGWDGRLRFLRVNHEVCGGFDGARYFRCIVSDRQDGRGGLCSGDSGGPLVEGRISVPHKQRVIGILSWALQCPVQQDPAVNSEAASRDCRNESTARSF</sequence>
<dbReference type="InterPro" id="IPR043504">
    <property type="entry name" value="Peptidase_S1_PA_chymotrypsin"/>
</dbReference>
<dbReference type="InterPro" id="IPR001254">
    <property type="entry name" value="Trypsin_dom"/>
</dbReference>
<dbReference type="GO" id="GO:0006508">
    <property type="term" value="P:proteolysis"/>
    <property type="evidence" value="ECO:0007669"/>
    <property type="project" value="InterPro"/>
</dbReference>
<dbReference type="PROSITE" id="PS00134">
    <property type="entry name" value="TRYPSIN_HIS"/>
    <property type="match status" value="1"/>
</dbReference>
<organism evidence="5">
    <name type="scientific">Rhodosorus marinus</name>
    <dbReference type="NCBI Taxonomy" id="101924"/>
    <lineage>
        <taxon>Eukaryota</taxon>
        <taxon>Rhodophyta</taxon>
        <taxon>Stylonematophyceae</taxon>
        <taxon>Stylonematales</taxon>
        <taxon>Stylonemataceae</taxon>
        <taxon>Rhodosorus</taxon>
    </lineage>
</organism>
<dbReference type="InterPro" id="IPR001314">
    <property type="entry name" value="Peptidase_S1A"/>
</dbReference>
<keyword evidence="3" id="KW-1133">Transmembrane helix</keyword>
<feature type="transmembrane region" description="Helical" evidence="3">
    <location>
        <begin position="12"/>
        <end position="31"/>
    </location>
</feature>
<dbReference type="Pfam" id="PF00089">
    <property type="entry name" value="Trypsin"/>
    <property type="match status" value="1"/>
</dbReference>
<dbReference type="PRINTS" id="PR00722">
    <property type="entry name" value="CHYMOTRYPSIN"/>
</dbReference>
<feature type="domain" description="Peptidase S1" evidence="4">
    <location>
        <begin position="7"/>
        <end position="245"/>
    </location>
</feature>
<dbReference type="PANTHER" id="PTHR24276">
    <property type="entry name" value="POLYSERASE-RELATED"/>
    <property type="match status" value="1"/>
</dbReference>
<dbReference type="SMART" id="SM00020">
    <property type="entry name" value="Tryp_SPc"/>
    <property type="match status" value="1"/>
</dbReference>
<keyword evidence="3" id="KW-0472">Membrane</keyword>
<evidence type="ECO:0000256" key="1">
    <source>
        <dbReference type="ARBA" id="ARBA00007664"/>
    </source>
</evidence>
<protein>
    <recommendedName>
        <fullName evidence="4">Peptidase S1 domain-containing protein</fullName>
    </recommendedName>
</protein>
<dbReference type="InterPro" id="IPR009003">
    <property type="entry name" value="Peptidase_S1_PA"/>
</dbReference>
<dbReference type="AlphaFoldDB" id="A0A7S0BN00"/>
<dbReference type="InterPro" id="IPR018114">
    <property type="entry name" value="TRYPSIN_HIS"/>
</dbReference>
<dbReference type="Gene3D" id="2.40.10.10">
    <property type="entry name" value="Trypsin-like serine proteases"/>
    <property type="match status" value="2"/>
</dbReference>
<comment type="similarity">
    <text evidence="1">Belongs to the peptidase S1 family.</text>
</comment>
<dbReference type="SUPFAM" id="SSF50494">
    <property type="entry name" value="Trypsin-like serine proteases"/>
    <property type="match status" value="1"/>
</dbReference>
<evidence type="ECO:0000259" key="4">
    <source>
        <dbReference type="PROSITE" id="PS50240"/>
    </source>
</evidence>
<accession>A0A7S0BN00</accession>
<keyword evidence="3" id="KW-0812">Transmembrane</keyword>
<gene>
    <name evidence="5" type="ORF">RMAR0315_LOCUS8540</name>
</gene>
<reference evidence="5" key="1">
    <citation type="submission" date="2021-01" db="EMBL/GenBank/DDBJ databases">
        <authorList>
            <person name="Corre E."/>
            <person name="Pelletier E."/>
            <person name="Niang G."/>
            <person name="Scheremetjew M."/>
            <person name="Finn R."/>
            <person name="Kale V."/>
            <person name="Holt S."/>
            <person name="Cochrane G."/>
            <person name="Meng A."/>
            <person name="Brown T."/>
            <person name="Cohen L."/>
        </authorList>
    </citation>
    <scope>NUCLEOTIDE SEQUENCE</scope>
    <source>
        <strain evidence="5">UTEX LB 2760</strain>
    </source>
</reference>
<dbReference type="PROSITE" id="PS50240">
    <property type="entry name" value="TRYPSIN_DOM"/>
    <property type="match status" value="1"/>
</dbReference>
<evidence type="ECO:0000313" key="5">
    <source>
        <dbReference type="EMBL" id="CAD8398548.1"/>
    </source>
</evidence>
<keyword evidence="2" id="KW-1015">Disulfide bond</keyword>